<evidence type="ECO:0000313" key="2">
    <source>
        <dbReference type="Proteomes" id="UP001168990"/>
    </source>
</evidence>
<organism evidence="1 2">
    <name type="scientific">Microctonus aethiopoides</name>
    <dbReference type="NCBI Taxonomy" id="144406"/>
    <lineage>
        <taxon>Eukaryota</taxon>
        <taxon>Metazoa</taxon>
        <taxon>Ecdysozoa</taxon>
        <taxon>Arthropoda</taxon>
        <taxon>Hexapoda</taxon>
        <taxon>Insecta</taxon>
        <taxon>Pterygota</taxon>
        <taxon>Neoptera</taxon>
        <taxon>Endopterygota</taxon>
        <taxon>Hymenoptera</taxon>
        <taxon>Apocrita</taxon>
        <taxon>Ichneumonoidea</taxon>
        <taxon>Braconidae</taxon>
        <taxon>Euphorinae</taxon>
        <taxon>Microctonus</taxon>
    </lineage>
</organism>
<dbReference type="AlphaFoldDB" id="A0AA39F9P1"/>
<evidence type="ECO:0000313" key="1">
    <source>
        <dbReference type="EMBL" id="KAK0165527.1"/>
    </source>
</evidence>
<keyword evidence="2" id="KW-1185">Reference proteome</keyword>
<dbReference type="EMBL" id="JAQQBS010001422">
    <property type="protein sequence ID" value="KAK0165527.1"/>
    <property type="molecule type" value="Genomic_DNA"/>
</dbReference>
<comment type="caution">
    <text evidence="1">The sequence shown here is derived from an EMBL/GenBank/DDBJ whole genome shotgun (WGS) entry which is preliminary data.</text>
</comment>
<accession>A0AA39F9P1</accession>
<name>A0AA39F9P1_9HYME</name>
<protein>
    <submittedName>
        <fullName evidence="1">Uncharacterized protein</fullName>
    </submittedName>
</protein>
<proteinExistence type="predicted"/>
<reference evidence="1" key="1">
    <citation type="journal article" date="2023" name="bioRxiv">
        <title>Scaffold-level genome assemblies of two parasitoid biocontrol wasps reveal the parthenogenesis mechanism and an associated novel virus.</title>
        <authorList>
            <person name="Inwood S."/>
            <person name="Skelly J."/>
            <person name="Guhlin J."/>
            <person name="Harrop T."/>
            <person name="Goldson S."/>
            <person name="Dearden P."/>
        </authorList>
    </citation>
    <scope>NUCLEOTIDE SEQUENCE</scope>
    <source>
        <strain evidence="1">Irish</strain>
        <tissue evidence="1">Whole body</tissue>
    </source>
</reference>
<gene>
    <name evidence="1" type="ORF">PV328_004034</name>
</gene>
<dbReference type="Proteomes" id="UP001168990">
    <property type="component" value="Unassembled WGS sequence"/>
</dbReference>
<sequence>MVEWWSLSSKCGVATCDAISADINVSSDPGSIKILTVRSAVGDFNIAVAVANNVDVIAVELVELTIVQTSYGFEVPAGARDKAFRCSSVSGANGVYCEPCNNV</sequence>
<reference evidence="1" key="2">
    <citation type="submission" date="2023-03" db="EMBL/GenBank/DDBJ databases">
        <authorList>
            <person name="Inwood S.N."/>
            <person name="Skelly J.G."/>
            <person name="Guhlin J."/>
            <person name="Harrop T.W.R."/>
            <person name="Goldson S.G."/>
            <person name="Dearden P.K."/>
        </authorList>
    </citation>
    <scope>NUCLEOTIDE SEQUENCE</scope>
    <source>
        <strain evidence="1">Irish</strain>
        <tissue evidence="1">Whole body</tissue>
    </source>
</reference>